<dbReference type="GO" id="GO:0008977">
    <property type="term" value="F:prephenate dehydrogenase (NAD+) activity"/>
    <property type="evidence" value="ECO:0007669"/>
    <property type="project" value="InterPro"/>
</dbReference>
<keyword evidence="1" id="KW-0560">Oxidoreductase</keyword>
<protein>
    <recommendedName>
        <fullName evidence="2">Prephenate/arogenate dehydrogenase domain-containing protein</fullName>
    </recommendedName>
</protein>
<name>A0A381Q680_9ZZZZ</name>
<dbReference type="SUPFAM" id="SSF51735">
    <property type="entry name" value="NAD(P)-binding Rossmann-fold domains"/>
    <property type="match status" value="1"/>
</dbReference>
<evidence type="ECO:0000313" key="3">
    <source>
        <dbReference type="EMBL" id="SUZ74812.1"/>
    </source>
</evidence>
<accession>A0A381Q680</accession>
<gene>
    <name evidence="3" type="ORF">METZ01_LOCUS27666</name>
</gene>
<dbReference type="AlphaFoldDB" id="A0A381Q680"/>
<organism evidence="3">
    <name type="scientific">marine metagenome</name>
    <dbReference type="NCBI Taxonomy" id="408172"/>
    <lineage>
        <taxon>unclassified sequences</taxon>
        <taxon>metagenomes</taxon>
        <taxon>ecological metagenomes</taxon>
    </lineage>
</organism>
<dbReference type="SUPFAM" id="SSF48179">
    <property type="entry name" value="6-phosphogluconate dehydrogenase C-terminal domain-like"/>
    <property type="match status" value="1"/>
</dbReference>
<dbReference type="InterPro" id="IPR003099">
    <property type="entry name" value="Prephen_DH"/>
</dbReference>
<proteinExistence type="predicted"/>
<dbReference type="InterPro" id="IPR036291">
    <property type="entry name" value="NAD(P)-bd_dom_sf"/>
</dbReference>
<dbReference type="InterPro" id="IPR050812">
    <property type="entry name" value="Preph/Arog_dehydrog"/>
</dbReference>
<dbReference type="Gene3D" id="3.40.50.720">
    <property type="entry name" value="NAD(P)-binding Rossmann-like Domain"/>
    <property type="match status" value="1"/>
</dbReference>
<dbReference type="GO" id="GO:0070403">
    <property type="term" value="F:NAD+ binding"/>
    <property type="evidence" value="ECO:0007669"/>
    <property type="project" value="InterPro"/>
</dbReference>
<feature type="domain" description="Prephenate/arogenate dehydrogenase" evidence="2">
    <location>
        <begin position="1"/>
        <end position="281"/>
    </location>
</feature>
<dbReference type="EMBL" id="UINC01001223">
    <property type="protein sequence ID" value="SUZ74812.1"/>
    <property type="molecule type" value="Genomic_DNA"/>
</dbReference>
<dbReference type="PANTHER" id="PTHR21363:SF0">
    <property type="entry name" value="PREPHENATE DEHYDROGENASE [NADP(+)]"/>
    <property type="match status" value="1"/>
</dbReference>
<dbReference type="InterPro" id="IPR008927">
    <property type="entry name" value="6-PGluconate_DH-like_C_sf"/>
</dbReference>
<dbReference type="Pfam" id="PF20463">
    <property type="entry name" value="PDH_C"/>
    <property type="match status" value="1"/>
</dbReference>
<reference evidence="3" key="1">
    <citation type="submission" date="2018-05" db="EMBL/GenBank/DDBJ databases">
        <authorList>
            <person name="Lanie J.A."/>
            <person name="Ng W.-L."/>
            <person name="Kazmierczak K.M."/>
            <person name="Andrzejewski T.M."/>
            <person name="Davidsen T.M."/>
            <person name="Wayne K.J."/>
            <person name="Tettelin H."/>
            <person name="Glass J.I."/>
            <person name="Rusch D."/>
            <person name="Podicherti R."/>
            <person name="Tsui H.-C.T."/>
            <person name="Winkler M.E."/>
        </authorList>
    </citation>
    <scope>NUCLEOTIDE SEQUENCE</scope>
</reference>
<dbReference type="InterPro" id="IPR046826">
    <property type="entry name" value="PDH_N"/>
</dbReference>
<evidence type="ECO:0000259" key="2">
    <source>
        <dbReference type="PROSITE" id="PS51176"/>
    </source>
</evidence>
<dbReference type="GO" id="GO:0006571">
    <property type="term" value="P:tyrosine biosynthetic process"/>
    <property type="evidence" value="ECO:0007669"/>
    <property type="project" value="InterPro"/>
</dbReference>
<dbReference type="GO" id="GO:0004665">
    <property type="term" value="F:prephenate dehydrogenase (NADP+) activity"/>
    <property type="evidence" value="ECO:0007669"/>
    <property type="project" value="InterPro"/>
</dbReference>
<dbReference type="Gene3D" id="1.10.3660.10">
    <property type="entry name" value="6-phosphogluconate dehydrogenase C-terminal like domain"/>
    <property type="match status" value="1"/>
</dbReference>
<dbReference type="Pfam" id="PF02153">
    <property type="entry name" value="PDH_N"/>
    <property type="match status" value="1"/>
</dbReference>
<dbReference type="InterPro" id="IPR046825">
    <property type="entry name" value="PDH_C"/>
</dbReference>
<dbReference type="PROSITE" id="PS51176">
    <property type="entry name" value="PDH_ADH"/>
    <property type="match status" value="1"/>
</dbReference>
<dbReference type="PANTHER" id="PTHR21363">
    <property type="entry name" value="PREPHENATE DEHYDROGENASE"/>
    <property type="match status" value="1"/>
</dbReference>
<sequence length="323" mass="34378">MGTSLALAIKNSNLQVDIVGTDYDSSARSGAQKSGAFKKVEARLSSAIIGADVVVFATPIVAMREMMQSAANDFEEGCVVTDVGSSKKVVLQWAEEVLPKHVSFVGGHPMAGRELSGPQNADGDMFKGKAYCIIPSVSAERAAVSSVTTMAEAIGAKPFFIGVDEHDSFVAAASHLPFMMSVALMGTAAKSANWEDIGQLASSGFGDLTRLASGDPVMHRDICVTNPEPIVAWMDAYISELYGLRNMLAKEGGPDPENVEEVFTEALNARARWQAGIFTATDRVAADIPSFGESMSEMFLGRRAMEMQKKVLGGLKDDPANKK</sequence>
<evidence type="ECO:0000256" key="1">
    <source>
        <dbReference type="ARBA" id="ARBA00023002"/>
    </source>
</evidence>